<dbReference type="Gene3D" id="2.10.109.10">
    <property type="entry name" value="Umud Fragment, subunit A"/>
    <property type="match status" value="1"/>
</dbReference>
<protein>
    <submittedName>
        <fullName evidence="3">Conjugal transfer protein</fullName>
    </submittedName>
</protein>
<evidence type="ECO:0000313" key="3">
    <source>
        <dbReference type="EMBL" id="ACE03642.1"/>
    </source>
</evidence>
<dbReference type="GO" id="GO:0004252">
    <property type="term" value="F:serine-type endopeptidase activity"/>
    <property type="evidence" value="ECO:0007669"/>
    <property type="project" value="InterPro"/>
</dbReference>
<dbReference type="eggNOG" id="COG4959">
    <property type="taxonomic scope" value="Bacteria"/>
</dbReference>
<dbReference type="MEROPS" id="S26.014"/>
<keyword evidence="1" id="KW-0732">Signal</keyword>
<dbReference type="InterPro" id="IPR019533">
    <property type="entry name" value="Peptidase_S26"/>
</dbReference>
<dbReference type="AlphaFoldDB" id="B3ENB2"/>
<organism evidence="3">
    <name type="scientific">Chlorobium phaeobacteroides (strain BS1)</name>
    <dbReference type="NCBI Taxonomy" id="331678"/>
    <lineage>
        <taxon>Bacteria</taxon>
        <taxon>Pseudomonadati</taxon>
        <taxon>Chlorobiota</taxon>
        <taxon>Chlorobiia</taxon>
        <taxon>Chlorobiales</taxon>
        <taxon>Chlorobiaceae</taxon>
        <taxon>Chlorobium/Pelodictyon group</taxon>
        <taxon>Chlorobium</taxon>
    </lineage>
</organism>
<gene>
    <name evidence="3" type="ordered locus">Cphamn1_0684</name>
</gene>
<dbReference type="InterPro" id="IPR036286">
    <property type="entry name" value="LexA/Signal_pep-like_sf"/>
</dbReference>
<accession>B3ENB2</accession>
<dbReference type="SUPFAM" id="SSF51306">
    <property type="entry name" value="LexA/Signal peptidase"/>
    <property type="match status" value="1"/>
</dbReference>
<feature type="domain" description="Peptidase S26" evidence="2">
    <location>
        <begin position="9"/>
        <end position="164"/>
    </location>
</feature>
<sequence length="193" mass="21771">MRSFRPLLFACLLVGSIAAFCSIFAQPMIIYNATDSLPHGFYWVIKQQTYERGQLVAFPVPRQVKKLVTERGWLRLNGYLIKPVAAKTGDHMWIKCGQAFVNGMPFGAIKKKDRQGLPLPSIVFYDTLSAGKIAVLQCGDDSFDSRYFGSIDEKDIIGRAVPIWLVYTENSKPLRMVNIQESYVQKKDNGSAR</sequence>
<dbReference type="GO" id="GO:0006465">
    <property type="term" value="P:signal peptide processing"/>
    <property type="evidence" value="ECO:0007669"/>
    <property type="project" value="InterPro"/>
</dbReference>
<proteinExistence type="predicted"/>
<dbReference type="HOGENOM" id="CLU_104604_1_0_10"/>
<feature type="chain" id="PRO_5002787890" evidence="1">
    <location>
        <begin position="26"/>
        <end position="193"/>
    </location>
</feature>
<dbReference type="EMBL" id="CP001101">
    <property type="protein sequence ID" value="ACE03642.1"/>
    <property type="molecule type" value="Genomic_DNA"/>
</dbReference>
<evidence type="ECO:0000259" key="2">
    <source>
        <dbReference type="Pfam" id="PF10502"/>
    </source>
</evidence>
<reference evidence="3" key="1">
    <citation type="submission" date="2008-06" db="EMBL/GenBank/DDBJ databases">
        <title>Complete sequence of Chlorobium phaeobacteroides BS1.</title>
        <authorList>
            <consortium name="US DOE Joint Genome Institute"/>
            <person name="Lucas S."/>
            <person name="Copeland A."/>
            <person name="Lapidus A."/>
            <person name="Glavina del Rio T."/>
            <person name="Dalin E."/>
            <person name="Tice H."/>
            <person name="Bruce D."/>
            <person name="Goodwin L."/>
            <person name="Pitluck S."/>
            <person name="Schmutz J."/>
            <person name="Larimer F."/>
            <person name="Land M."/>
            <person name="Hauser L."/>
            <person name="Kyrpides N."/>
            <person name="Ovchinnikova G."/>
            <person name="Li T."/>
            <person name="Liu Z."/>
            <person name="Zhao F."/>
            <person name="Overmann J."/>
            <person name="Bryant D.A."/>
            <person name="Richardson P."/>
        </authorList>
    </citation>
    <scope>NUCLEOTIDE SEQUENCE [LARGE SCALE GENOMIC DNA]</scope>
    <source>
        <strain evidence="3">BS1</strain>
    </source>
</reference>
<feature type="signal peptide" evidence="1">
    <location>
        <begin position="1"/>
        <end position="25"/>
    </location>
</feature>
<evidence type="ECO:0000256" key="1">
    <source>
        <dbReference type="SAM" id="SignalP"/>
    </source>
</evidence>
<dbReference type="STRING" id="331678.Cphamn1_0684"/>
<dbReference type="KEGG" id="cpb:Cphamn1_0684"/>
<dbReference type="Pfam" id="PF10502">
    <property type="entry name" value="Peptidase_S26"/>
    <property type="match status" value="1"/>
</dbReference>
<name>B3ENB2_CHLPB</name>